<keyword evidence="3" id="KW-1185">Reference proteome</keyword>
<evidence type="ECO:0000313" key="3">
    <source>
        <dbReference type="Proteomes" id="UP001282284"/>
    </source>
</evidence>
<name>A0ABU4GC59_9BACL</name>
<evidence type="ECO:0000256" key="1">
    <source>
        <dbReference type="SAM" id="Coils"/>
    </source>
</evidence>
<comment type="caution">
    <text evidence="2">The sequence shown here is derived from an EMBL/GenBank/DDBJ whole genome shotgun (WGS) entry which is preliminary data.</text>
</comment>
<dbReference type="EMBL" id="JAUBDI010000011">
    <property type="protein sequence ID" value="MDW0113957.1"/>
    <property type="molecule type" value="Genomic_DNA"/>
</dbReference>
<feature type="coiled-coil region" evidence="1">
    <location>
        <begin position="3"/>
        <end position="56"/>
    </location>
</feature>
<dbReference type="RefSeq" id="WP_317944648.1">
    <property type="nucleotide sequence ID" value="NZ_JAUBDI010000011.1"/>
</dbReference>
<proteinExistence type="predicted"/>
<gene>
    <name evidence="2" type="ORF">QT711_12230</name>
</gene>
<sequence>MNKRQLEAAIAELKMEYTNLQGDIEKLESTGNADSVHKAEARLATMEERLAELNKQLATVAE</sequence>
<keyword evidence="1" id="KW-0175">Coiled coil</keyword>
<accession>A0ABU4GC59</accession>
<dbReference type="Proteomes" id="UP001282284">
    <property type="component" value="Unassembled WGS sequence"/>
</dbReference>
<protein>
    <submittedName>
        <fullName evidence="2">SE1832 family protein</fullName>
    </submittedName>
</protein>
<reference evidence="2 3" key="1">
    <citation type="submission" date="2023-06" db="EMBL/GenBank/DDBJ databases">
        <title>Sporosarcina sp. nov., isolated from Korean traditional fermented seafood 'Jeotgal'.</title>
        <authorList>
            <person name="Yang A.I."/>
            <person name="Shin N.-R."/>
        </authorList>
    </citation>
    <scope>NUCLEOTIDE SEQUENCE [LARGE SCALE GENOMIC DNA]</scope>
    <source>
        <strain evidence="2 3">KCTC13119</strain>
    </source>
</reference>
<dbReference type="NCBIfam" id="NF040877">
    <property type="entry name" value="SE1832_fam"/>
    <property type="match status" value="1"/>
</dbReference>
<dbReference type="Gene3D" id="1.20.5.340">
    <property type="match status" value="1"/>
</dbReference>
<evidence type="ECO:0000313" key="2">
    <source>
        <dbReference type="EMBL" id="MDW0113957.1"/>
    </source>
</evidence>
<organism evidence="2 3">
    <name type="scientific">Sporosarcina saromensis</name>
    <dbReference type="NCBI Taxonomy" id="359365"/>
    <lineage>
        <taxon>Bacteria</taxon>
        <taxon>Bacillati</taxon>
        <taxon>Bacillota</taxon>
        <taxon>Bacilli</taxon>
        <taxon>Bacillales</taxon>
        <taxon>Caryophanaceae</taxon>
        <taxon>Sporosarcina</taxon>
    </lineage>
</organism>
<dbReference type="InterPro" id="IPR048062">
    <property type="entry name" value="SE1832-like"/>
</dbReference>